<name>A0AAD7DBQ4_MYCRO</name>
<proteinExistence type="predicted"/>
<comment type="caution">
    <text evidence="2">The sequence shown here is derived from an EMBL/GenBank/DDBJ whole genome shotgun (WGS) entry which is preliminary data.</text>
</comment>
<evidence type="ECO:0000256" key="1">
    <source>
        <dbReference type="SAM" id="MobiDB-lite"/>
    </source>
</evidence>
<sequence length="118" mass="12385">MAPATGSPYDTSQTRRRRRRSKPSAPPPPILQPMERLIPIVTSTLPSVSAASTPQAVQHSFDAQPCLLYPPSMEGVPPALNTTISPNAVPAKNNTAPTPTASPSTTATASLLPKHPEV</sequence>
<reference evidence="2" key="1">
    <citation type="submission" date="2023-03" db="EMBL/GenBank/DDBJ databases">
        <title>Massive genome expansion in bonnet fungi (Mycena s.s.) driven by repeated elements and novel gene families across ecological guilds.</title>
        <authorList>
            <consortium name="Lawrence Berkeley National Laboratory"/>
            <person name="Harder C.B."/>
            <person name="Miyauchi S."/>
            <person name="Viragh M."/>
            <person name="Kuo A."/>
            <person name="Thoen E."/>
            <person name="Andreopoulos B."/>
            <person name="Lu D."/>
            <person name="Skrede I."/>
            <person name="Drula E."/>
            <person name="Henrissat B."/>
            <person name="Morin E."/>
            <person name="Kohler A."/>
            <person name="Barry K."/>
            <person name="LaButti K."/>
            <person name="Morin E."/>
            <person name="Salamov A."/>
            <person name="Lipzen A."/>
            <person name="Mereny Z."/>
            <person name="Hegedus B."/>
            <person name="Baldrian P."/>
            <person name="Stursova M."/>
            <person name="Weitz H."/>
            <person name="Taylor A."/>
            <person name="Grigoriev I.V."/>
            <person name="Nagy L.G."/>
            <person name="Martin F."/>
            <person name="Kauserud H."/>
        </authorList>
    </citation>
    <scope>NUCLEOTIDE SEQUENCE</scope>
    <source>
        <strain evidence="2">CBHHK067</strain>
    </source>
</reference>
<feature type="compositionally biased region" description="Low complexity" evidence="1">
    <location>
        <begin position="86"/>
        <end position="118"/>
    </location>
</feature>
<gene>
    <name evidence="2" type="ORF">B0H17DRAFT_1136081</name>
</gene>
<feature type="region of interest" description="Disordered" evidence="1">
    <location>
        <begin position="1"/>
        <end position="35"/>
    </location>
</feature>
<accession>A0AAD7DBQ4</accession>
<feature type="region of interest" description="Disordered" evidence="1">
    <location>
        <begin position="78"/>
        <end position="118"/>
    </location>
</feature>
<dbReference type="AlphaFoldDB" id="A0AAD7DBQ4"/>
<protein>
    <submittedName>
        <fullName evidence="2">Uncharacterized protein</fullName>
    </submittedName>
</protein>
<organism evidence="2 3">
    <name type="scientific">Mycena rosella</name>
    <name type="common">Pink bonnet</name>
    <name type="synonym">Agaricus rosellus</name>
    <dbReference type="NCBI Taxonomy" id="1033263"/>
    <lineage>
        <taxon>Eukaryota</taxon>
        <taxon>Fungi</taxon>
        <taxon>Dikarya</taxon>
        <taxon>Basidiomycota</taxon>
        <taxon>Agaricomycotina</taxon>
        <taxon>Agaricomycetes</taxon>
        <taxon>Agaricomycetidae</taxon>
        <taxon>Agaricales</taxon>
        <taxon>Marasmiineae</taxon>
        <taxon>Mycenaceae</taxon>
        <taxon>Mycena</taxon>
    </lineage>
</organism>
<keyword evidence="3" id="KW-1185">Reference proteome</keyword>
<evidence type="ECO:0000313" key="2">
    <source>
        <dbReference type="EMBL" id="KAJ7687729.1"/>
    </source>
</evidence>
<evidence type="ECO:0000313" key="3">
    <source>
        <dbReference type="Proteomes" id="UP001221757"/>
    </source>
</evidence>
<dbReference type="EMBL" id="JARKIE010000085">
    <property type="protein sequence ID" value="KAJ7687729.1"/>
    <property type="molecule type" value="Genomic_DNA"/>
</dbReference>
<dbReference type="Proteomes" id="UP001221757">
    <property type="component" value="Unassembled WGS sequence"/>
</dbReference>